<feature type="transmembrane region" description="Helical" evidence="1">
    <location>
        <begin position="29"/>
        <end position="46"/>
    </location>
</feature>
<reference evidence="2 3" key="1">
    <citation type="journal article" date="2011" name="Int. J. Syst. Evol. Microbiol.">
        <title>Allobacillus halotolerans gen. nov., sp. nov. isolated from shrimp paste.</title>
        <authorList>
            <person name="Sheu S.Y."/>
            <person name="Arun A.B."/>
            <person name="Jiang S.R."/>
            <person name="Young C.C."/>
            <person name="Chen W.M."/>
        </authorList>
    </citation>
    <scope>NUCLEOTIDE SEQUENCE [LARGE SCALE GENOMIC DNA]</scope>
    <source>
        <strain evidence="2 3">LMG 24826</strain>
    </source>
</reference>
<proteinExistence type="predicted"/>
<comment type="caution">
    <text evidence="2">The sequence shown here is derived from an EMBL/GenBank/DDBJ whole genome shotgun (WGS) entry which is preliminary data.</text>
</comment>
<dbReference type="RefSeq" id="WP_216686713.1">
    <property type="nucleotide sequence ID" value="NZ_CAUPKR010000002.1"/>
</dbReference>
<keyword evidence="3" id="KW-1185">Reference proteome</keyword>
<feature type="transmembrane region" description="Helical" evidence="1">
    <location>
        <begin position="140"/>
        <end position="157"/>
    </location>
</feature>
<dbReference type="EMBL" id="JAHLZF010000002">
    <property type="protein sequence ID" value="MBU6079929.1"/>
    <property type="molecule type" value="Genomic_DNA"/>
</dbReference>
<name>A0ABS6GMQ5_9BACI</name>
<feature type="transmembrane region" description="Helical" evidence="1">
    <location>
        <begin position="80"/>
        <end position="97"/>
    </location>
</feature>
<evidence type="ECO:0000313" key="3">
    <source>
        <dbReference type="Proteomes" id="UP000812672"/>
    </source>
</evidence>
<evidence type="ECO:0000256" key="1">
    <source>
        <dbReference type="SAM" id="Phobius"/>
    </source>
</evidence>
<evidence type="ECO:0008006" key="4">
    <source>
        <dbReference type="Google" id="ProtNLM"/>
    </source>
</evidence>
<dbReference type="Proteomes" id="UP000812672">
    <property type="component" value="Unassembled WGS sequence"/>
</dbReference>
<accession>A0ABS6GMQ5</accession>
<protein>
    <recommendedName>
        <fullName evidence="4">Ferric oxidoreductase domain-containing protein</fullName>
    </recommendedName>
</protein>
<keyword evidence="1" id="KW-1133">Transmembrane helix</keyword>
<feature type="transmembrane region" description="Helical" evidence="1">
    <location>
        <begin position="5"/>
        <end position="23"/>
    </location>
</feature>
<keyword evidence="1" id="KW-0812">Transmembrane</keyword>
<keyword evidence="1" id="KW-0472">Membrane</keyword>
<feature type="transmembrane region" description="Helical" evidence="1">
    <location>
        <begin position="109"/>
        <end position="128"/>
    </location>
</feature>
<evidence type="ECO:0000313" key="2">
    <source>
        <dbReference type="EMBL" id="MBU6079929.1"/>
    </source>
</evidence>
<gene>
    <name evidence="2" type="ORF">KQ486_02755</name>
</gene>
<organism evidence="2 3">
    <name type="scientific">Allobacillus halotolerans</name>
    <dbReference type="NCBI Taxonomy" id="570278"/>
    <lineage>
        <taxon>Bacteria</taxon>
        <taxon>Bacillati</taxon>
        <taxon>Bacillota</taxon>
        <taxon>Bacilli</taxon>
        <taxon>Bacillales</taxon>
        <taxon>Bacillaceae</taxon>
        <taxon>Allobacillus</taxon>
    </lineage>
</organism>
<sequence length="158" mass="18815">MSYWFFFNSIVFIYASWQVLQHFSYQPTYTHILFGFLGLLFFLFNWTRHAVFSTIRTSSNRPAKIRWVNLSKVIRPYHRWIGTSALVMIIIHAVLIIQRYGIYWTSTKMLSGLFALTTLIAVVLSGWYRLVKPSGWIRRLHLRLGLLLFVLIVLHLWF</sequence>